<name>A0A6N9JJG3_9ACTN</name>
<dbReference type="RefSeq" id="WP_161160546.1">
    <property type="nucleotide sequence ID" value="NZ_WWSR01000010.1"/>
</dbReference>
<sequence>MRLIRIDLIGGVFFERRATGAVGDEAGSCRGECCSGCRKGDVAVFARRYPVAVVPFEGQNVQID</sequence>
<organism evidence="1 2">
    <name type="scientific">Collinsella aerofaciens</name>
    <dbReference type="NCBI Taxonomy" id="74426"/>
    <lineage>
        <taxon>Bacteria</taxon>
        <taxon>Bacillati</taxon>
        <taxon>Actinomycetota</taxon>
        <taxon>Coriobacteriia</taxon>
        <taxon>Coriobacteriales</taxon>
        <taxon>Coriobacteriaceae</taxon>
        <taxon>Collinsella</taxon>
    </lineage>
</organism>
<evidence type="ECO:0000313" key="2">
    <source>
        <dbReference type="Proteomes" id="UP000469380"/>
    </source>
</evidence>
<accession>A0A6N9JJG3</accession>
<comment type="caution">
    <text evidence="1">The sequence shown here is derived from an EMBL/GenBank/DDBJ whole genome shotgun (WGS) entry which is preliminary data.</text>
</comment>
<dbReference type="AlphaFoldDB" id="A0A6N9JJG3"/>
<reference evidence="1 2" key="1">
    <citation type="journal article" date="2019" name="Nat. Med.">
        <title>A library of human gut bacterial isolates paired with longitudinal multiomics data enables mechanistic microbiome research.</title>
        <authorList>
            <person name="Poyet M."/>
            <person name="Groussin M."/>
            <person name="Gibbons S.M."/>
            <person name="Avila-Pacheco J."/>
            <person name="Jiang X."/>
            <person name="Kearney S.M."/>
            <person name="Perrotta A.R."/>
            <person name="Berdy B."/>
            <person name="Zhao S."/>
            <person name="Lieberman T.D."/>
            <person name="Swanson P.K."/>
            <person name="Smith M."/>
            <person name="Roesemann S."/>
            <person name="Alexander J.E."/>
            <person name="Rich S.A."/>
            <person name="Livny J."/>
            <person name="Vlamakis H."/>
            <person name="Clish C."/>
            <person name="Bullock K."/>
            <person name="Deik A."/>
            <person name="Scott J."/>
            <person name="Pierce K.A."/>
            <person name="Xavier R.J."/>
            <person name="Alm E.J."/>
        </authorList>
    </citation>
    <scope>NUCLEOTIDE SEQUENCE [LARGE SCALE GENOMIC DNA]</scope>
    <source>
        <strain evidence="1 2">BIOML-A20</strain>
    </source>
</reference>
<proteinExistence type="predicted"/>
<protein>
    <submittedName>
        <fullName evidence="1">Uncharacterized protein</fullName>
    </submittedName>
</protein>
<dbReference type="Proteomes" id="UP000469380">
    <property type="component" value="Unassembled WGS sequence"/>
</dbReference>
<evidence type="ECO:0000313" key="1">
    <source>
        <dbReference type="EMBL" id="MZJ39591.1"/>
    </source>
</evidence>
<gene>
    <name evidence="1" type="ORF">GT464_06475</name>
</gene>
<dbReference type="EMBL" id="WWSR01000010">
    <property type="protein sequence ID" value="MZJ39591.1"/>
    <property type="molecule type" value="Genomic_DNA"/>
</dbReference>